<dbReference type="InterPro" id="IPR013766">
    <property type="entry name" value="Thioredoxin_domain"/>
</dbReference>
<dbReference type="PROSITE" id="PS51355">
    <property type="entry name" value="GLUTATHIONE_PEROXID_3"/>
    <property type="match status" value="1"/>
</dbReference>
<name>A0A6L5G9C9_9ACTN</name>
<evidence type="ECO:0000256" key="2">
    <source>
        <dbReference type="ARBA" id="ARBA00022559"/>
    </source>
</evidence>
<dbReference type="PANTHER" id="PTHR11592">
    <property type="entry name" value="GLUTATHIONE PEROXIDASE"/>
    <property type="match status" value="1"/>
</dbReference>
<evidence type="ECO:0000259" key="6">
    <source>
        <dbReference type="PROSITE" id="PS51352"/>
    </source>
</evidence>
<accession>A0A6L5G9C9</accession>
<gene>
    <name evidence="7" type="ORF">GFD30_11840</name>
</gene>
<dbReference type="InterPro" id="IPR000889">
    <property type="entry name" value="Glutathione_peroxidase"/>
</dbReference>
<comment type="caution">
    <text evidence="7">The sequence shown here is derived from an EMBL/GenBank/DDBJ whole genome shotgun (WGS) entry which is preliminary data.</text>
</comment>
<evidence type="ECO:0000256" key="4">
    <source>
        <dbReference type="PIRSR" id="PIRSR000303-1"/>
    </source>
</evidence>
<dbReference type="InterPro" id="IPR029759">
    <property type="entry name" value="GPX_AS"/>
</dbReference>
<evidence type="ECO:0000256" key="3">
    <source>
        <dbReference type="ARBA" id="ARBA00023002"/>
    </source>
</evidence>
<dbReference type="AlphaFoldDB" id="A0A6L5G9C9"/>
<evidence type="ECO:0000256" key="1">
    <source>
        <dbReference type="ARBA" id="ARBA00006926"/>
    </source>
</evidence>
<comment type="similarity">
    <text evidence="1 5">Belongs to the glutathione peroxidase family.</text>
</comment>
<dbReference type="FunFam" id="3.40.30.10:FF:000010">
    <property type="entry name" value="Glutathione peroxidase"/>
    <property type="match status" value="1"/>
</dbReference>
<dbReference type="PANTHER" id="PTHR11592:SF78">
    <property type="entry name" value="GLUTATHIONE PEROXIDASE"/>
    <property type="match status" value="1"/>
</dbReference>
<keyword evidence="2 5" id="KW-0575">Peroxidase</keyword>
<dbReference type="PRINTS" id="PR01011">
    <property type="entry name" value="GLUTPROXDASE"/>
</dbReference>
<evidence type="ECO:0000256" key="5">
    <source>
        <dbReference type="RuleBase" id="RU000499"/>
    </source>
</evidence>
<dbReference type="EMBL" id="WIAO01000012">
    <property type="protein sequence ID" value="MQM26255.1"/>
    <property type="molecule type" value="Genomic_DNA"/>
</dbReference>
<feature type="active site" evidence="4">
    <location>
        <position position="36"/>
    </location>
</feature>
<dbReference type="SUPFAM" id="SSF52833">
    <property type="entry name" value="Thioredoxin-like"/>
    <property type="match status" value="1"/>
</dbReference>
<feature type="domain" description="Thioredoxin" evidence="6">
    <location>
        <begin position="1"/>
        <end position="166"/>
    </location>
</feature>
<organism evidence="7 8">
    <name type="scientific">Glycomyces albidus</name>
    <dbReference type="NCBI Taxonomy" id="2656774"/>
    <lineage>
        <taxon>Bacteria</taxon>
        <taxon>Bacillati</taxon>
        <taxon>Actinomycetota</taxon>
        <taxon>Actinomycetes</taxon>
        <taxon>Glycomycetales</taxon>
        <taxon>Glycomycetaceae</taxon>
        <taxon>Glycomyces</taxon>
    </lineage>
</organism>
<keyword evidence="8" id="KW-1185">Reference proteome</keyword>
<dbReference type="GO" id="GO:0004601">
    <property type="term" value="F:peroxidase activity"/>
    <property type="evidence" value="ECO:0007669"/>
    <property type="project" value="UniProtKB-KW"/>
</dbReference>
<dbReference type="PIRSF" id="PIRSF000303">
    <property type="entry name" value="Glutathion_perox"/>
    <property type="match status" value="1"/>
</dbReference>
<evidence type="ECO:0000313" key="8">
    <source>
        <dbReference type="Proteomes" id="UP000477750"/>
    </source>
</evidence>
<dbReference type="GO" id="GO:0034599">
    <property type="term" value="P:cellular response to oxidative stress"/>
    <property type="evidence" value="ECO:0007669"/>
    <property type="project" value="TreeGrafter"/>
</dbReference>
<sequence>MSDLTAIGFKRNDGEEATLGDYLGQVVLVVNTASKCGLTPQYEGLQRAYEEYREQGFTILAFPANDFAGQEPGTDEEIAEFCSVRYAVTFPLMSKISVAGPTRHPLYTELLRRRPKTDGTGADDPEVQWNFEKFLIDRDGEVVARFAPTVAPDDPAIRKAIEAQLERAAA</sequence>
<dbReference type="CDD" id="cd00340">
    <property type="entry name" value="GSH_Peroxidase"/>
    <property type="match status" value="1"/>
</dbReference>
<dbReference type="Pfam" id="PF00255">
    <property type="entry name" value="GSHPx"/>
    <property type="match status" value="1"/>
</dbReference>
<dbReference type="InterPro" id="IPR036249">
    <property type="entry name" value="Thioredoxin-like_sf"/>
</dbReference>
<proteinExistence type="inferred from homology"/>
<reference evidence="7 8" key="1">
    <citation type="submission" date="2019-10" db="EMBL/GenBank/DDBJ databases">
        <title>Glycomyces albidus sp. nov., a novel actinomycete isolated from rhizosphere soil of wheat (Triticum aestivum L.).</title>
        <authorList>
            <person name="Qian L."/>
        </authorList>
    </citation>
    <scope>NUCLEOTIDE SEQUENCE [LARGE SCALE GENOMIC DNA]</scope>
    <source>
        <strain evidence="7 8">NEAU-7082</strain>
    </source>
</reference>
<dbReference type="PROSITE" id="PS51352">
    <property type="entry name" value="THIOREDOXIN_2"/>
    <property type="match status" value="1"/>
</dbReference>
<protein>
    <recommendedName>
        <fullName evidence="5">Glutathione peroxidase</fullName>
    </recommendedName>
</protein>
<dbReference type="Proteomes" id="UP000477750">
    <property type="component" value="Unassembled WGS sequence"/>
</dbReference>
<dbReference type="Gene3D" id="3.40.30.10">
    <property type="entry name" value="Glutaredoxin"/>
    <property type="match status" value="1"/>
</dbReference>
<evidence type="ECO:0000313" key="7">
    <source>
        <dbReference type="EMBL" id="MQM26255.1"/>
    </source>
</evidence>
<dbReference type="RefSeq" id="WP_153025422.1">
    <property type="nucleotide sequence ID" value="NZ_WIAO01000012.1"/>
</dbReference>
<keyword evidence="3 5" id="KW-0560">Oxidoreductase</keyword>
<dbReference type="PROSITE" id="PS00460">
    <property type="entry name" value="GLUTATHIONE_PEROXID_1"/>
    <property type="match status" value="1"/>
</dbReference>